<dbReference type="PANTHER" id="PTHR43546">
    <property type="entry name" value="UPF0173 METAL-DEPENDENT HYDROLASE MJ1163-RELATED"/>
    <property type="match status" value="1"/>
</dbReference>
<proteinExistence type="predicted"/>
<dbReference type="PANTHER" id="PTHR43546:SF3">
    <property type="entry name" value="UPF0173 METAL-DEPENDENT HYDROLASE MJ1163"/>
    <property type="match status" value="1"/>
</dbReference>
<evidence type="ECO:0000313" key="2">
    <source>
        <dbReference type="Proteomes" id="UP000253759"/>
    </source>
</evidence>
<protein>
    <submittedName>
        <fullName evidence="1">MBL fold metallo-hydrolase</fullName>
    </submittedName>
</protein>
<dbReference type="Pfam" id="PF13483">
    <property type="entry name" value="Lactamase_B_3"/>
    <property type="match status" value="1"/>
</dbReference>
<dbReference type="InterPro" id="IPR050114">
    <property type="entry name" value="UPF0173_UPF0282_UlaG_hydrolase"/>
</dbReference>
<dbReference type="EMBL" id="QQNH01000005">
    <property type="protein sequence ID" value="RDE09656.1"/>
    <property type="molecule type" value="Genomic_DNA"/>
</dbReference>
<dbReference type="Gene3D" id="3.60.15.10">
    <property type="entry name" value="Ribonuclease Z/Hydroxyacylglutathione hydrolase-like"/>
    <property type="match status" value="1"/>
</dbReference>
<dbReference type="AlphaFoldDB" id="A0A369W4N5"/>
<reference evidence="2" key="1">
    <citation type="submission" date="2018-07" db="EMBL/GenBank/DDBJ databases">
        <authorList>
            <person name="Liu B.-T."/>
            <person name="Du Z."/>
        </authorList>
    </citation>
    <scope>NUCLEOTIDE SEQUENCE [LARGE SCALE GENOMIC DNA]</scope>
    <source>
        <strain evidence="2">XYN52</strain>
    </source>
</reference>
<comment type="caution">
    <text evidence="1">The sequence shown here is derived from an EMBL/GenBank/DDBJ whole genome shotgun (WGS) entry which is preliminary data.</text>
</comment>
<sequence length="254" mass="27166">MDLNRRQTLGLGLAVLGTTLVLPRIGFAQQAGGDTYPTSAGDIVVHPISHASLVLETPSGTVYVDPVGSAGLYAHLAAPDLILITHEHGDHFDAGTLEGIAGEDTEIIANPAVFAMLAEPLAARARQLANGESDSFGEIAIAAIPAYNTTEDRLQYHPQGRDNGYVLTIGDRRIYIAGDTEDIAEMRALSDIFIAFVPMNLPFTMTEAQAASGVAAFAPAFVYPYHYNDSDLDLFATLLAEETDATEVVRGEWY</sequence>
<dbReference type="RefSeq" id="WP_114645202.1">
    <property type="nucleotide sequence ID" value="NZ_QQNH01000005.1"/>
</dbReference>
<keyword evidence="2" id="KW-1185">Reference proteome</keyword>
<evidence type="ECO:0000313" key="1">
    <source>
        <dbReference type="EMBL" id="RDE09656.1"/>
    </source>
</evidence>
<gene>
    <name evidence="1" type="ORF">DVH29_05730</name>
</gene>
<accession>A0A369W4N5</accession>
<dbReference type="InterPro" id="IPR036866">
    <property type="entry name" value="RibonucZ/Hydroxyglut_hydro"/>
</dbReference>
<dbReference type="OrthoDB" id="9805728at2"/>
<dbReference type="SUPFAM" id="SSF56281">
    <property type="entry name" value="Metallo-hydrolase/oxidoreductase"/>
    <property type="match status" value="1"/>
</dbReference>
<dbReference type="GO" id="GO:0016787">
    <property type="term" value="F:hydrolase activity"/>
    <property type="evidence" value="ECO:0007669"/>
    <property type="project" value="UniProtKB-KW"/>
</dbReference>
<organism evidence="1 2">
    <name type="scientific">Pelagibacterium lacus</name>
    <dbReference type="NCBI Taxonomy" id="2282655"/>
    <lineage>
        <taxon>Bacteria</taxon>
        <taxon>Pseudomonadati</taxon>
        <taxon>Pseudomonadota</taxon>
        <taxon>Alphaproteobacteria</taxon>
        <taxon>Hyphomicrobiales</taxon>
        <taxon>Devosiaceae</taxon>
        <taxon>Pelagibacterium</taxon>
    </lineage>
</organism>
<name>A0A369W4N5_9HYPH</name>
<dbReference type="Proteomes" id="UP000253759">
    <property type="component" value="Unassembled WGS sequence"/>
</dbReference>
<keyword evidence="1" id="KW-0378">Hydrolase</keyword>